<dbReference type="EMBL" id="BMAV01024467">
    <property type="protein sequence ID" value="GFS33332.1"/>
    <property type="molecule type" value="Genomic_DNA"/>
</dbReference>
<gene>
    <name evidence="1" type="ORF">TNIN_180931</name>
</gene>
<protein>
    <submittedName>
        <fullName evidence="1">Uncharacterized protein</fullName>
    </submittedName>
</protein>
<sequence length="98" mass="11133">MSSYGKISYPLDVSLMLLCFDGLAKYVELLTYCSEFRSGDLRRSIQALNILISAFLRKHCTVISRAVIHVEVLSPYVTPLKSLGEEIEPWYNTEDTNV</sequence>
<name>A0A8X6I6U9_9ARAC</name>
<reference evidence="1" key="1">
    <citation type="submission" date="2020-08" db="EMBL/GenBank/DDBJ databases">
        <title>Multicomponent nature underlies the extraordinary mechanical properties of spider dragline silk.</title>
        <authorList>
            <person name="Kono N."/>
            <person name="Nakamura H."/>
            <person name="Mori M."/>
            <person name="Yoshida Y."/>
            <person name="Ohtoshi R."/>
            <person name="Malay A.D."/>
            <person name="Moran D.A.P."/>
            <person name="Tomita M."/>
            <person name="Numata K."/>
            <person name="Arakawa K."/>
        </authorList>
    </citation>
    <scope>NUCLEOTIDE SEQUENCE</scope>
</reference>
<accession>A0A8X6I6U9</accession>
<dbReference type="Proteomes" id="UP000886998">
    <property type="component" value="Unassembled WGS sequence"/>
</dbReference>
<organism evidence="1 2">
    <name type="scientific">Trichonephila inaurata madagascariensis</name>
    <dbReference type="NCBI Taxonomy" id="2747483"/>
    <lineage>
        <taxon>Eukaryota</taxon>
        <taxon>Metazoa</taxon>
        <taxon>Ecdysozoa</taxon>
        <taxon>Arthropoda</taxon>
        <taxon>Chelicerata</taxon>
        <taxon>Arachnida</taxon>
        <taxon>Araneae</taxon>
        <taxon>Araneomorphae</taxon>
        <taxon>Entelegynae</taxon>
        <taxon>Araneoidea</taxon>
        <taxon>Nephilidae</taxon>
        <taxon>Trichonephila</taxon>
        <taxon>Trichonephila inaurata</taxon>
    </lineage>
</organism>
<comment type="caution">
    <text evidence="1">The sequence shown here is derived from an EMBL/GenBank/DDBJ whole genome shotgun (WGS) entry which is preliminary data.</text>
</comment>
<evidence type="ECO:0000313" key="1">
    <source>
        <dbReference type="EMBL" id="GFS33332.1"/>
    </source>
</evidence>
<keyword evidence="2" id="KW-1185">Reference proteome</keyword>
<evidence type="ECO:0000313" key="2">
    <source>
        <dbReference type="Proteomes" id="UP000886998"/>
    </source>
</evidence>
<dbReference type="AlphaFoldDB" id="A0A8X6I6U9"/>
<proteinExistence type="predicted"/>